<dbReference type="GO" id="GO:0008409">
    <property type="term" value="F:5'-3' exonuclease activity"/>
    <property type="evidence" value="ECO:0007669"/>
    <property type="project" value="InterPro"/>
</dbReference>
<evidence type="ECO:0000256" key="1">
    <source>
        <dbReference type="ARBA" id="ARBA00022722"/>
    </source>
</evidence>
<feature type="region of interest" description="Disordered" evidence="3">
    <location>
        <begin position="1"/>
        <end position="27"/>
    </location>
</feature>
<evidence type="ECO:0000313" key="6">
    <source>
        <dbReference type="Proteomes" id="UP000248134"/>
    </source>
</evidence>
<evidence type="ECO:0000259" key="4">
    <source>
        <dbReference type="SMART" id="SM00475"/>
    </source>
</evidence>
<dbReference type="Pfam" id="PF02739">
    <property type="entry name" value="5_3_exonuc_N"/>
    <property type="match status" value="1"/>
</dbReference>
<keyword evidence="5" id="KW-0269">Exonuclease</keyword>
<dbReference type="SUPFAM" id="SSF47807">
    <property type="entry name" value="5' to 3' exonuclease, C-terminal subdomain"/>
    <property type="match status" value="1"/>
</dbReference>
<dbReference type="SUPFAM" id="SSF88723">
    <property type="entry name" value="PIN domain-like"/>
    <property type="match status" value="1"/>
</dbReference>
<dbReference type="InterPro" id="IPR038969">
    <property type="entry name" value="FEN"/>
</dbReference>
<dbReference type="EMBL" id="QKQS01000001">
    <property type="protein sequence ID" value="PZA13965.1"/>
    <property type="molecule type" value="Genomic_DNA"/>
</dbReference>
<feature type="domain" description="5'-3' exonuclease" evidence="4">
    <location>
        <begin position="47"/>
        <end position="301"/>
    </location>
</feature>
<evidence type="ECO:0000313" key="5">
    <source>
        <dbReference type="EMBL" id="PZA13965.1"/>
    </source>
</evidence>
<dbReference type="InterPro" id="IPR036279">
    <property type="entry name" value="5-3_exonuclease_C_sf"/>
</dbReference>
<sequence length="310" mass="34445">MSTASRPHSLIPIREVSSSPSIGTRGIRLSTSSPTSIRWLLRNTLQHKSLTVLIDGDILAYKAACINQKDFDLGDDVTGVDTDPDKARSDVEDMIDGVADRLGASEIIVALTGPLGEVSGANFRKELYPDYKGKRGKKPVLLAHVKEHIRSTYSTKIKEGIEADDTLGILATHPTLIAGKKVVVSIDKDLLQIPGRHFNPDTGEKRMISEALGDWYFLMQTLTGDQTDNYPGCPRVGPVKAKAILEQRPDGPIDPEITHMEWRWSLIVEAYAKRGLTEDDALVQARLARILRHTDYDFKRKEPILWTPSR</sequence>
<dbReference type="GO" id="GO:0003677">
    <property type="term" value="F:DNA binding"/>
    <property type="evidence" value="ECO:0007669"/>
    <property type="project" value="InterPro"/>
</dbReference>
<dbReference type="AlphaFoldDB" id="A0A323UMX0"/>
<accession>A0A323UMX0</accession>
<keyword evidence="1" id="KW-0540">Nuclease</keyword>
<dbReference type="InterPro" id="IPR002421">
    <property type="entry name" value="5-3_exonuclease"/>
</dbReference>
<dbReference type="InterPro" id="IPR020046">
    <property type="entry name" value="5-3_exonucl_a-hlix_arch_N"/>
</dbReference>
<dbReference type="SMART" id="SM00475">
    <property type="entry name" value="53EXOc"/>
    <property type="match status" value="1"/>
</dbReference>
<name>A0A323UMX0_RHOPL</name>
<dbReference type="Proteomes" id="UP000248134">
    <property type="component" value="Unassembled WGS sequence"/>
</dbReference>
<dbReference type="GO" id="GO:0017108">
    <property type="term" value="F:5'-flap endonuclease activity"/>
    <property type="evidence" value="ECO:0007669"/>
    <property type="project" value="InterPro"/>
</dbReference>
<proteinExistence type="predicted"/>
<dbReference type="PANTHER" id="PTHR42646:SF2">
    <property type="entry name" value="5'-3' EXONUCLEASE FAMILY PROTEIN"/>
    <property type="match status" value="1"/>
</dbReference>
<dbReference type="OrthoDB" id="9806424at2"/>
<protein>
    <submittedName>
        <fullName evidence="5">Phage exonuclease</fullName>
    </submittedName>
</protein>
<evidence type="ECO:0000256" key="3">
    <source>
        <dbReference type="SAM" id="MobiDB-lite"/>
    </source>
</evidence>
<dbReference type="InterPro" id="IPR029060">
    <property type="entry name" value="PIN-like_dom_sf"/>
</dbReference>
<keyword evidence="2" id="KW-0378">Hydrolase</keyword>
<gene>
    <name evidence="5" type="ORF">DNX69_00625</name>
</gene>
<organism evidence="5 6">
    <name type="scientific">Rhodopseudomonas palustris</name>
    <dbReference type="NCBI Taxonomy" id="1076"/>
    <lineage>
        <taxon>Bacteria</taxon>
        <taxon>Pseudomonadati</taxon>
        <taxon>Pseudomonadota</taxon>
        <taxon>Alphaproteobacteria</taxon>
        <taxon>Hyphomicrobiales</taxon>
        <taxon>Nitrobacteraceae</taxon>
        <taxon>Rhodopseudomonas</taxon>
    </lineage>
</organism>
<dbReference type="GO" id="GO:0033567">
    <property type="term" value="P:DNA replication, Okazaki fragment processing"/>
    <property type="evidence" value="ECO:0007669"/>
    <property type="project" value="InterPro"/>
</dbReference>
<comment type="caution">
    <text evidence="5">The sequence shown here is derived from an EMBL/GenBank/DDBJ whole genome shotgun (WGS) entry which is preliminary data.</text>
</comment>
<dbReference type="Gene3D" id="1.10.150.20">
    <property type="entry name" value="5' to 3' exonuclease, C-terminal subdomain"/>
    <property type="match status" value="1"/>
</dbReference>
<reference evidence="5 6" key="1">
    <citation type="submission" date="2018-06" db="EMBL/GenBank/DDBJ databases">
        <title>Draft Whole-Genome Sequence of the purple photosynthetic bacterium Rhodospeudomonas palustris XCP.</title>
        <authorList>
            <person name="Rayyan A."/>
            <person name="Meyer T.E."/>
            <person name="Kyndt J.A."/>
        </authorList>
    </citation>
    <scope>NUCLEOTIDE SEQUENCE [LARGE SCALE GENOMIC DNA]</scope>
    <source>
        <strain evidence="5 6">XCP</strain>
    </source>
</reference>
<dbReference type="PANTHER" id="PTHR42646">
    <property type="entry name" value="FLAP ENDONUCLEASE XNI"/>
    <property type="match status" value="1"/>
</dbReference>
<dbReference type="Gene3D" id="3.40.50.1010">
    <property type="entry name" value="5'-nuclease"/>
    <property type="match status" value="1"/>
</dbReference>
<evidence type="ECO:0000256" key="2">
    <source>
        <dbReference type="ARBA" id="ARBA00022801"/>
    </source>
</evidence>